<dbReference type="Proteomes" id="UP001642540">
    <property type="component" value="Unassembled WGS sequence"/>
</dbReference>
<reference evidence="1 2" key="1">
    <citation type="submission" date="2024-08" db="EMBL/GenBank/DDBJ databases">
        <authorList>
            <person name="Cucini C."/>
            <person name="Frati F."/>
        </authorList>
    </citation>
    <scope>NUCLEOTIDE SEQUENCE [LARGE SCALE GENOMIC DNA]</scope>
</reference>
<dbReference type="EMBL" id="CAXLJM020000113">
    <property type="protein sequence ID" value="CAL8136998.1"/>
    <property type="molecule type" value="Genomic_DNA"/>
</dbReference>
<evidence type="ECO:0000313" key="2">
    <source>
        <dbReference type="Proteomes" id="UP001642540"/>
    </source>
</evidence>
<gene>
    <name evidence="1" type="ORF">ODALV1_LOCUS26717</name>
</gene>
<accession>A0ABP1RVN4</accession>
<evidence type="ECO:0000313" key="1">
    <source>
        <dbReference type="EMBL" id="CAL8136998.1"/>
    </source>
</evidence>
<keyword evidence="2" id="KW-1185">Reference proteome</keyword>
<sequence>MDSIERKARNCPVYLRVQLVNRQWNSVASKELERRNLLHWTSWEPLPDSWDGIESRFSPVVLVLETPGKLTHSRLSLPPAISTSKTFKINPFPTNSLTVQKSIRSSSWTQLFFSHILQRSTRWDNFFFQYGHFLTSFNLYGIEVTPWHLKKQVLIHTPNLQALSIVGSGDIPAATQQNRHLDRIIISPKLATIRICWDDCQLCLANWLLGLCAHQLVNLFIATENEELLHCALRRKFDKLKQLQIHSFQFCRAVCEIWQDESHPELEYLFVGMVIIDDKGYMDFIGQFSSTLVHLCLEMAPISRGYFGYLKEKGIVFLEGSLTHIAKTRDQYC</sequence>
<organism evidence="1 2">
    <name type="scientific">Orchesella dallaii</name>
    <dbReference type="NCBI Taxonomy" id="48710"/>
    <lineage>
        <taxon>Eukaryota</taxon>
        <taxon>Metazoa</taxon>
        <taxon>Ecdysozoa</taxon>
        <taxon>Arthropoda</taxon>
        <taxon>Hexapoda</taxon>
        <taxon>Collembola</taxon>
        <taxon>Entomobryomorpha</taxon>
        <taxon>Entomobryoidea</taxon>
        <taxon>Orchesellidae</taxon>
        <taxon>Orchesellinae</taxon>
        <taxon>Orchesella</taxon>
    </lineage>
</organism>
<comment type="caution">
    <text evidence="1">The sequence shown here is derived from an EMBL/GenBank/DDBJ whole genome shotgun (WGS) entry which is preliminary data.</text>
</comment>
<protein>
    <submittedName>
        <fullName evidence="1">Uncharacterized protein</fullName>
    </submittedName>
</protein>
<proteinExistence type="predicted"/>
<name>A0ABP1RVN4_9HEXA</name>